<feature type="domain" description="Helicase ATP-binding" evidence="1">
    <location>
        <begin position="440"/>
        <end position="582"/>
    </location>
</feature>
<evidence type="ECO:0000259" key="1">
    <source>
        <dbReference type="PROSITE" id="PS51192"/>
    </source>
</evidence>
<dbReference type="AlphaFoldDB" id="A0A812N680"/>
<reference evidence="2" key="1">
    <citation type="submission" date="2021-02" db="EMBL/GenBank/DDBJ databases">
        <authorList>
            <person name="Dougan E. K."/>
            <person name="Rhodes N."/>
            <person name="Thang M."/>
            <person name="Chan C."/>
        </authorList>
    </citation>
    <scope>NUCLEOTIDE SEQUENCE</scope>
</reference>
<protein>
    <recommendedName>
        <fullName evidence="1">Helicase ATP-binding domain-containing protein</fullName>
    </recommendedName>
</protein>
<proteinExistence type="predicted"/>
<name>A0A812N680_9DINO</name>
<dbReference type="InterPro" id="IPR027417">
    <property type="entry name" value="P-loop_NTPase"/>
</dbReference>
<feature type="non-terminal residue" evidence="2">
    <location>
        <position position="886"/>
    </location>
</feature>
<accession>A0A812N680</accession>
<sequence length="886" mass="99662">MIRICLTVREQPAVVACPDMSYHGFIRDEEGVDCIVSFPGKYATGWDALTSEKTHGQRSVACVFLQTPEEGLGKHCPDPDADELGKCYCSKLYGLPNLACTLGYGVLGIAQGLENGKERNYRSFGYLIEMKKGCSEEEKARQRRKAEAMNAVLLMGDENETEREEKIKGAREMEDISGQQDQRPSWGCQWYRDWKLNVQKARDLKQKLKVVFFHGQVGKGKVDWDLLSTEDLWNGVGCGTSQKGEIATLDAEGWKYESVDVLNLLVDEFREGCEVHARDLKSHEWKKGVIDKFIGTSDSGLLSWQIKAETGEMFESQHLVHLHDPQDASPLKLGRDTLLETLKRAVPEGVEVEEGIAVEEQRLRHGALAVYIQVRAGIKGFQMLRDQVLSGDLEMRINQELQAKEALQLQVSKTEFFRHFEHAMMRRLALTEHQKQKLRDMAELQDQDLHLSGPAGSGKTLVAVKHVLQILSANSDGWVLYIATSKALGLYFVTWMLTAMPRRDRAQMERLLCRIRVQAIEDQHTPDESILLIPKLGDKTVKLQPEPDTEVPKGLLLAVFDEAHITFPKAHCDAAMQSLLLSDLSQSAELEHEFPDMTRIKLTQVVRCCKRIVAGATAFEYTSEPQEVKALGPDGPPLKTFIFAQPSDADFYSSYCEQTVRALHHIIQTFPGLSMTGRLAILVPDKNFREQLTKKLRQALPAKFEHRCFKLTRFDSAARPVPVLVASNEEEEEEEIIVVDSLTNSRGLEQMLVIGVALDSPIGQGADNSIRSRIYLALTRAQLLAVVVNHVVPEGWLAFLQRLDFREETLGNTREMNSQVWDVRANVHVVIPELLFNPLKALSWKEERTSGTLPPARRNHAMVYDPKSESLLVFGGFGLGTAQHCK</sequence>
<comment type="caution">
    <text evidence="2">The sequence shown here is derived from an EMBL/GenBank/DDBJ whole genome shotgun (WGS) entry which is preliminary data.</text>
</comment>
<evidence type="ECO:0000313" key="3">
    <source>
        <dbReference type="Proteomes" id="UP000601435"/>
    </source>
</evidence>
<dbReference type="Proteomes" id="UP000601435">
    <property type="component" value="Unassembled WGS sequence"/>
</dbReference>
<dbReference type="PROSITE" id="PS51192">
    <property type="entry name" value="HELICASE_ATP_BIND_1"/>
    <property type="match status" value="1"/>
</dbReference>
<organism evidence="2 3">
    <name type="scientific">Symbiodinium necroappetens</name>
    <dbReference type="NCBI Taxonomy" id="1628268"/>
    <lineage>
        <taxon>Eukaryota</taxon>
        <taxon>Sar</taxon>
        <taxon>Alveolata</taxon>
        <taxon>Dinophyceae</taxon>
        <taxon>Suessiales</taxon>
        <taxon>Symbiodiniaceae</taxon>
        <taxon>Symbiodinium</taxon>
    </lineage>
</organism>
<gene>
    <name evidence="2" type="ORF">SNEC2469_LOCUS6614</name>
</gene>
<keyword evidence="3" id="KW-1185">Reference proteome</keyword>
<dbReference type="Gene3D" id="3.40.50.300">
    <property type="entry name" value="P-loop containing nucleotide triphosphate hydrolases"/>
    <property type="match status" value="1"/>
</dbReference>
<dbReference type="SUPFAM" id="SSF52540">
    <property type="entry name" value="P-loop containing nucleoside triphosphate hydrolases"/>
    <property type="match status" value="1"/>
</dbReference>
<dbReference type="EMBL" id="CAJNJA010011501">
    <property type="protein sequence ID" value="CAE7273796.1"/>
    <property type="molecule type" value="Genomic_DNA"/>
</dbReference>
<evidence type="ECO:0000313" key="2">
    <source>
        <dbReference type="EMBL" id="CAE7273796.1"/>
    </source>
</evidence>
<dbReference type="InterPro" id="IPR014001">
    <property type="entry name" value="Helicase_ATP-bd"/>
</dbReference>